<proteinExistence type="predicted"/>
<dbReference type="RefSeq" id="WP_194262557.1">
    <property type="nucleotide sequence ID" value="NZ_JABCQH010000006.1"/>
</dbReference>
<dbReference type="EMBL" id="JABCQH010000006">
    <property type="protein sequence ID" value="MBF0888757.1"/>
    <property type="molecule type" value="Genomic_DNA"/>
</dbReference>
<dbReference type="Pfam" id="PF07969">
    <property type="entry name" value="Amidohydro_3"/>
    <property type="match status" value="1"/>
</dbReference>
<dbReference type="InterPro" id="IPR013108">
    <property type="entry name" value="Amidohydro_3"/>
</dbReference>
<dbReference type="SUPFAM" id="SSF51556">
    <property type="entry name" value="Metallo-dependent hydrolases"/>
    <property type="match status" value="1"/>
</dbReference>
<organism evidence="2 3">
    <name type="scientific">Gluconobacter cadivus</name>
    <dbReference type="NCBI Taxonomy" id="2728101"/>
    <lineage>
        <taxon>Bacteria</taxon>
        <taxon>Pseudomonadati</taxon>
        <taxon>Pseudomonadota</taxon>
        <taxon>Alphaproteobacteria</taxon>
        <taxon>Acetobacterales</taxon>
        <taxon>Acetobacteraceae</taxon>
        <taxon>Gluconobacter</taxon>
    </lineage>
</organism>
<evidence type="ECO:0000259" key="1">
    <source>
        <dbReference type="Pfam" id="PF07969"/>
    </source>
</evidence>
<dbReference type="PANTHER" id="PTHR43135:SF3">
    <property type="entry name" value="ALPHA-D-RIBOSE 1-METHYLPHOSPHONATE 5-TRIPHOSPHATE DIPHOSPHATASE"/>
    <property type="match status" value="1"/>
</dbReference>
<comment type="caution">
    <text evidence="2">The sequence shown here is derived from an EMBL/GenBank/DDBJ whole genome shotgun (WGS) entry which is preliminary data.</text>
</comment>
<protein>
    <submittedName>
        <fullName evidence="2">Alpha-D-ribose 1-methylphosphonate 5-triphosphate diphosphatase</fullName>
        <ecNumber evidence="2">3.6.1.63</ecNumber>
    </submittedName>
</protein>
<gene>
    <name evidence="2" type="ORF">HKD19_09380</name>
</gene>
<reference evidence="3" key="1">
    <citation type="submission" date="2020-04" db="EMBL/GenBank/DDBJ databases">
        <title>Description of novel Gluconacetobacter.</title>
        <authorList>
            <person name="Sombolestani A."/>
        </authorList>
    </citation>
    <scope>NUCLEOTIDE SEQUENCE [LARGE SCALE GENOMIC DNA]</scope>
    <source>
        <strain evidence="3">LMG 1745</strain>
    </source>
</reference>
<sequence>MTRLINARLVLPHAILDGDLTFDDTGIIAPEATTSDPAGDVLDCDGDFIIPGIIDLHTDNLERQVLPRVNARWPSRSAFIAHDAQCAVAGVTTVFDSLSLGDINGRDRIQTFEDGIDDLAELSAAGVLRAEHLLHLRCELIAPEMQELFEMVRDDERLKPILRLVSLMDHSPGVGQYADIARWRKGRLGDGLTEIEIDVSLEEIRANRIEHLEKNRAYVQSFCRENHVALASHDDRLEEEVNRNHADGISIAEFPVSMTAARCAHALNMDVIAGAPNIVRGGSHSGNVNAMDLIRAGLVTALASDYVPSAMLEAAFCCVNQKALPLPDAIRLITDGPARIAGLTDRGRIEAGHRADLVQVHVHDGLPIVRRVWVGGRRVV</sequence>
<dbReference type="NCBIfam" id="NF011984">
    <property type="entry name" value="PRK15446.1-5"/>
    <property type="match status" value="1"/>
</dbReference>
<dbReference type="InterPro" id="IPR012696">
    <property type="entry name" value="PhnM"/>
</dbReference>
<dbReference type="Gene3D" id="3.20.20.140">
    <property type="entry name" value="Metal-dependent hydrolases"/>
    <property type="match status" value="2"/>
</dbReference>
<dbReference type="Proteomes" id="UP000662701">
    <property type="component" value="Unassembled WGS sequence"/>
</dbReference>
<dbReference type="GO" id="GO:0016787">
    <property type="term" value="F:hydrolase activity"/>
    <property type="evidence" value="ECO:0007669"/>
    <property type="project" value="UniProtKB-KW"/>
</dbReference>
<dbReference type="PIRSF" id="PIRSF038971">
    <property type="entry name" value="PhnM"/>
    <property type="match status" value="1"/>
</dbReference>
<name>A0ABR9YY28_9PROT</name>
<dbReference type="EC" id="3.6.1.63" evidence="2"/>
<feature type="domain" description="Amidohydrolase 3" evidence="1">
    <location>
        <begin position="288"/>
        <end position="379"/>
    </location>
</feature>
<keyword evidence="3" id="KW-1185">Reference proteome</keyword>
<dbReference type="InterPro" id="IPR032466">
    <property type="entry name" value="Metal_Hydrolase"/>
</dbReference>
<dbReference type="InterPro" id="IPR011059">
    <property type="entry name" value="Metal-dep_hydrolase_composite"/>
</dbReference>
<dbReference type="Gene3D" id="2.30.40.10">
    <property type="entry name" value="Urease, subunit C, domain 1"/>
    <property type="match status" value="2"/>
</dbReference>
<keyword evidence="2" id="KW-0378">Hydrolase</keyword>
<evidence type="ECO:0000313" key="3">
    <source>
        <dbReference type="Proteomes" id="UP000662701"/>
    </source>
</evidence>
<dbReference type="InterPro" id="IPR051781">
    <property type="entry name" value="Metallo-dep_Hydrolase"/>
</dbReference>
<reference evidence="2 3" key="2">
    <citation type="submission" date="2020-11" db="EMBL/GenBank/DDBJ databases">
        <title>Description of novel Gluconobacter species.</title>
        <authorList>
            <person name="Cleenwerck I."/>
            <person name="Cnockaert M."/>
            <person name="Borremans W."/>
            <person name="Wieme A.D."/>
            <person name="De Vuyst L."/>
            <person name="Vandamme P."/>
        </authorList>
    </citation>
    <scope>NUCLEOTIDE SEQUENCE [LARGE SCALE GENOMIC DNA]</scope>
    <source>
        <strain evidence="2 3">LMG 1745</strain>
    </source>
</reference>
<evidence type="ECO:0000313" key="2">
    <source>
        <dbReference type="EMBL" id="MBF0888757.1"/>
    </source>
</evidence>
<dbReference type="NCBIfam" id="NF011990">
    <property type="entry name" value="PRK15446.2-6"/>
    <property type="match status" value="1"/>
</dbReference>
<dbReference type="SUPFAM" id="SSF51338">
    <property type="entry name" value="Composite domain of metallo-dependent hydrolases"/>
    <property type="match status" value="1"/>
</dbReference>
<accession>A0ABR9YY28</accession>
<dbReference type="PANTHER" id="PTHR43135">
    <property type="entry name" value="ALPHA-D-RIBOSE 1-METHYLPHOSPHONATE 5-TRIPHOSPHATE DIPHOSPHATASE"/>
    <property type="match status" value="1"/>
</dbReference>